<dbReference type="Proteomes" id="UP000290289">
    <property type="component" value="Chromosome 16"/>
</dbReference>
<feature type="region of interest" description="Disordered" evidence="1">
    <location>
        <begin position="91"/>
        <end position="123"/>
    </location>
</feature>
<evidence type="ECO:0000313" key="2">
    <source>
        <dbReference type="EMBL" id="RXH71260.1"/>
    </source>
</evidence>
<evidence type="ECO:0000256" key="1">
    <source>
        <dbReference type="SAM" id="MobiDB-lite"/>
    </source>
</evidence>
<organism evidence="2 3">
    <name type="scientific">Malus domestica</name>
    <name type="common">Apple</name>
    <name type="synonym">Pyrus malus</name>
    <dbReference type="NCBI Taxonomy" id="3750"/>
    <lineage>
        <taxon>Eukaryota</taxon>
        <taxon>Viridiplantae</taxon>
        <taxon>Streptophyta</taxon>
        <taxon>Embryophyta</taxon>
        <taxon>Tracheophyta</taxon>
        <taxon>Spermatophyta</taxon>
        <taxon>Magnoliopsida</taxon>
        <taxon>eudicotyledons</taxon>
        <taxon>Gunneridae</taxon>
        <taxon>Pentapetalae</taxon>
        <taxon>rosids</taxon>
        <taxon>fabids</taxon>
        <taxon>Rosales</taxon>
        <taxon>Rosaceae</taxon>
        <taxon>Amygdaloideae</taxon>
        <taxon>Maleae</taxon>
        <taxon>Malus</taxon>
    </lineage>
</organism>
<protein>
    <submittedName>
        <fullName evidence="2">Uncharacterized protein</fullName>
    </submittedName>
</protein>
<dbReference type="AlphaFoldDB" id="A0A498HKL1"/>
<gene>
    <name evidence="2" type="ORF">DVH24_018615</name>
</gene>
<proteinExistence type="predicted"/>
<dbReference type="EMBL" id="RDQH01000342">
    <property type="protein sequence ID" value="RXH71260.1"/>
    <property type="molecule type" value="Genomic_DNA"/>
</dbReference>
<feature type="compositionally biased region" description="Low complexity" evidence="1">
    <location>
        <begin position="100"/>
        <end position="115"/>
    </location>
</feature>
<name>A0A498HKL1_MALDO</name>
<accession>A0A498HKL1</accession>
<evidence type="ECO:0000313" key="3">
    <source>
        <dbReference type="Proteomes" id="UP000290289"/>
    </source>
</evidence>
<keyword evidence="3" id="KW-1185">Reference proteome</keyword>
<reference evidence="2 3" key="1">
    <citation type="submission" date="2018-10" db="EMBL/GenBank/DDBJ databases">
        <title>A high-quality apple genome assembly.</title>
        <authorList>
            <person name="Hu J."/>
        </authorList>
    </citation>
    <scope>NUCLEOTIDE SEQUENCE [LARGE SCALE GENOMIC DNA]</scope>
    <source>
        <strain evidence="3">cv. HFTH1</strain>
        <tissue evidence="2">Young leaf</tissue>
    </source>
</reference>
<sequence>MIFFSHGFVTTFPPLQFSSNWLQTPSNPRNRFAFLGILLFLPAPCFPQPRILLLSPNEKSEIHNPKLNHSYPTKLQVLWVTDPLAQWRKGVGAGAENRDSGAGSSASSITAATSSRIPHLSTL</sequence>
<comment type="caution">
    <text evidence="2">The sequence shown here is derived from an EMBL/GenBank/DDBJ whole genome shotgun (WGS) entry which is preliminary data.</text>
</comment>